<dbReference type="EMBL" id="JAAWVQ010124528">
    <property type="protein sequence ID" value="MBN3283182.1"/>
    <property type="molecule type" value="Genomic_DNA"/>
</dbReference>
<accession>A0ABS2Y8Y5</accession>
<evidence type="ECO:0000313" key="3">
    <source>
        <dbReference type="Proteomes" id="UP001166093"/>
    </source>
</evidence>
<dbReference type="Proteomes" id="UP001166093">
    <property type="component" value="Unassembled WGS sequence"/>
</dbReference>
<feature type="region of interest" description="Disordered" evidence="1">
    <location>
        <begin position="407"/>
        <end position="458"/>
    </location>
</feature>
<feature type="compositionally biased region" description="Low complexity" evidence="1">
    <location>
        <begin position="73"/>
        <end position="82"/>
    </location>
</feature>
<comment type="caution">
    <text evidence="2">The sequence shown here is derived from an EMBL/GenBank/DDBJ whole genome shotgun (WGS) entry which is preliminary data.</text>
</comment>
<reference evidence="2" key="1">
    <citation type="journal article" date="2021" name="Cell">
        <title>Tracing the genetic footprints of vertebrate landing in non-teleost ray-finned fishes.</title>
        <authorList>
            <person name="Bi X."/>
            <person name="Wang K."/>
            <person name="Yang L."/>
            <person name="Pan H."/>
            <person name="Jiang H."/>
            <person name="Wei Q."/>
            <person name="Fang M."/>
            <person name="Yu H."/>
            <person name="Zhu C."/>
            <person name="Cai Y."/>
            <person name="He Y."/>
            <person name="Gan X."/>
            <person name="Zeng H."/>
            <person name="Yu D."/>
            <person name="Zhu Y."/>
            <person name="Jiang H."/>
            <person name="Qiu Q."/>
            <person name="Yang H."/>
            <person name="Zhang Y.E."/>
            <person name="Wang W."/>
            <person name="Zhu M."/>
            <person name="He S."/>
            <person name="Zhang G."/>
        </authorList>
    </citation>
    <scope>NUCLEOTIDE SEQUENCE</scope>
    <source>
        <strain evidence="2">Pddl_001</strain>
    </source>
</reference>
<gene>
    <name evidence="2" type="primary">Socs7_1</name>
    <name evidence="2" type="ORF">GTO93_0013699</name>
</gene>
<feature type="region of interest" description="Disordered" evidence="1">
    <location>
        <begin position="73"/>
        <end position="92"/>
    </location>
</feature>
<keyword evidence="3" id="KW-1185">Reference proteome</keyword>
<organism evidence="2 3">
    <name type="scientific">Polyodon spathula</name>
    <name type="common">North American paddlefish</name>
    <name type="synonym">Squalus spathula</name>
    <dbReference type="NCBI Taxonomy" id="7913"/>
    <lineage>
        <taxon>Eukaryota</taxon>
        <taxon>Metazoa</taxon>
        <taxon>Chordata</taxon>
        <taxon>Craniata</taxon>
        <taxon>Vertebrata</taxon>
        <taxon>Euteleostomi</taxon>
        <taxon>Actinopterygii</taxon>
        <taxon>Chondrostei</taxon>
        <taxon>Acipenseriformes</taxon>
        <taxon>Polyodontidae</taxon>
        <taxon>Polyodon</taxon>
    </lineage>
</organism>
<proteinExistence type="predicted"/>
<name>A0ABS2Y8Y5_POLSP</name>
<feature type="region of interest" description="Disordered" evidence="1">
    <location>
        <begin position="543"/>
        <end position="582"/>
    </location>
</feature>
<feature type="region of interest" description="Disordered" evidence="1">
    <location>
        <begin position="618"/>
        <end position="639"/>
    </location>
</feature>
<feature type="non-terminal residue" evidence="2">
    <location>
        <position position="1"/>
    </location>
</feature>
<feature type="compositionally biased region" description="Pro residues" evidence="1">
    <location>
        <begin position="549"/>
        <end position="559"/>
    </location>
</feature>
<feature type="non-terminal residue" evidence="2">
    <location>
        <position position="813"/>
    </location>
</feature>
<evidence type="ECO:0000313" key="2">
    <source>
        <dbReference type="EMBL" id="MBN3283182.1"/>
    </source>
</evidence>
<evidence type="ECO:0000256" key="1">
    <source>
        <dbReference type="SAM" id="MobiDB-lite"/>
    </source>
</evidence>
<sequence length="813" mass="86915">MNNAQADINMSPDFVLMRLVSAAEDDNLDQENGNLSAAASSSFGPSVLLGQHHNNGILLQNGFEFDLNNKTAQQQTGNGAAASPEDAMPTTRPLEPLVSPLPADPTMAQRFDFHHRTKGSRPQLMVFRNILRPGDRDHHGPGQHDVQIGEFVLERQGPCCDVNSSASNSISTAASASVVTRSGGPELCHRHRLATGLIDWTPASEMLLDNTLDHRDLLDTRWASPAPGGGESGTAAASDPVFELARKFGEFGVDGAAVLFGKEGELPRCPCQGLLGSAGIGLGPGEDPTETSDALLVLEGLESEEMDGLGMSSTCSEEDFKNDTAAAFLLNGKGSAGVMRAMNSFSGSTLTGLMRQDGCCPGYREPQACCPLRDVLDSGAAVAQQCQTSPDERSPMPIAAATPNGVSPCGSTLDLPAPSQDPNHKVRVSRRASSTLSVASGGGREKAARGQGKSRKGSLKIRLSRLFRTKSCNGSNEPLDKRHSVDLAVSAGSLDVMDVSGSNGREKGRKTRLTRTLSAFSPASFSPVFTGETVSLVDVDISQRGLNSPHPPTPPPPPRRSLSLLDDINGPQPGPFLAGSMGASLQSLPLPLPPPPPSHATIQHSLSLNDTFLRALPRSSSSSLQGDVQPPATQPPPAQALHCPLSRPDPCSFAASLRELEKVREKQLPGPQIESVPYRSTLITARHFHAHQDLQHVAVLFTGTFSLWCHPKFEDRCQSVVEFIERAIMHSKNGKFLYFLRSRVPVLPPISPPSPSPHTFTLTSPDLCSLAPSRPLIAYLRKFYYYDPEEETHLSLKEARGSLSPEQEAEAQT</sequence>
<protein>
    <submittedName>
        <fullName evidence="2">SOCS7 protein</fullName>
    </submittedName>
</protein>